<feature type="domain" description="C2H2-type" evidence="8">
    <location>
        <begin position="683"/>
        <end position="704"/>
    </location>
</feature>
<keyword evidence="4" id="KW-0863">Zinc-finger</keyword>
<dbReference type="GO" id="GO:0005634">
    <property type="term" value="C:nucleus"/>
    <property type="evidence" value="ECO:0007669"/>
    <property type="project" value="UniProtKB-SubCell"/>
</dbReference>
<evidence type="ECO:0000256" key="3">
    <source>
        <dbReference type="ARBA" id="ARBA00022737"/>
    </source>
</evidence>
<feature type="compositionally biased region" description="Basic and acidic residues" evidence="7">
    <location>
        <begin position="382"/>
        <end position="391"/>
    </location>
</feature>
<evidence type="ECO:0000256" key="4">
    <source>
        <dbReference type="ARBA" id="ARBA00022771"/>
    </source>
</evidence>
<keyword evidence="2" id="KW-0479">Metal-binding</keyword>
<dbReference type="PANTHER" id="PTHR24406">
    <property type="entry name" value="TRANSCRIPTIONAL REPRESSOR CTCFL-RELATED"/>
    <property type="match status" value="1"/>
</dbReference>
<dbReference type="InterPro" id="IPR050888">
    <property type="entry name" value="ZnF_C2H2-type_TF"/>
</dbReference>
<evidence type="ECO:0000256" key="5">
    <source>
        <dbReference type="ARBA" id="ARBA00022833"/>
    </source>
</evidence>
<evidence type="ECO:0000256" key="7">
    <source>
        <dbReference type="SAM" id="MobiDB-lite"/>
    </source>
</evidence>
<keyword evidence="5" id="KW-0862">Zinc</keyword>
<dbReference type="STRING" id="53326.A0A016UZE3"/>
<reference evidence="10" key="1">
    <citation type="journal article" date="2015" name="Nat. Genet.">
        <title>The genome and transcriptome of the zoonotic hookworm Ancylostoma ceylanicum identify infection-specific gene families.</title>
        <authorList>
            <person name="Schwarz E.M."/>
            <person name="Hu Y."/>
            <person name="Antoshechkin I."/>
            <person name="Miller M.M."/>
            <person name="Sternberg P.W."/>
            <person name="Aroian R.V."/>
        </authorList>
    </citation>
    <scope>NUCLEOTIDE SEQUENCE</scope>
    <source>
        <strain evidence="10">HY135</strain>
    </source>
</reference>
<evidence type="ECO:0000313" key="9">
    <source>
        <dbReference type="EMBL" id="EYC20799.1"/>
    </source>
</evidence>
<evidence type="ECO:0000256" key="1">
    <source>
        <dbReference type="ARBA" id="ARBA00004123"/>
    </source>
</evidence>
<evidence type="ECO:0000256" key="2">
    <source>
        <dbReference type="ARBA" id="ARBA00022723"/>
    </source>
</evidence>
<feature type="region of interest" description="Disordered" evidence="7">
    <location>
        <begin position="183"/>
        <end position="214"/>
    </location>
</feature>
<dbReference type="InterPro" id="IPR013087">
    <property type="entry name" value="Znf_C2H2_type"/>
</dbReference>
<keyword evidence="6" id="KW-0539">Nucleus</keyword>
<feature type="region of interest" description="Disordered" evidence="7">
    <location>
        <begin position="602"/>
        <end position="674"/>
    </location>
</feature>
<gene>
    <name evidence="9" type="primary">Acey_s0021.g431</name>
    <name evidence="9" type="ORF">Y032_0021g431</name>
</gene>
<dbReference type="EMBL" id="JARK01001357">
    <property type="protein sequence ID" value="EYC20799.1"/>
    <property type="molecule type" value="Genomic_DNA"/>
</dbReference>
<dbReference type="AlphaFoldDB" id="A0A016UZE3"/>
<sequence length="1066" mass="122174">MPLVPCLLCCPTSSSGGGGVESAECTDENKLKNGPTEEAGDERKHEQLSNGVGKDANKPSECDSAVAVMVDDQGELSGQYEQGEGIRQHLIDFHAKFVAKAFLYPDLSSSIHYWLMACVEYGTPPNDPMVSQICPLADGEALAATDTSPDDDSSNESTSADPLDFATLLSAFISNGNQLLNGGGNELEKKSSRKRCAGSHDGTNAKRRNGWHENGHLETTDELSIYDPHLFFDNTEEVACASGLVDSKAKNKVTCVVCKVEVCNTARQRHVFMVHVKKEDMYQCPECDYLNSNSVWEAKKHCTSQHGKGVEPISNEEKHKSLILMWNKRCFPDWKQKRPQWWSSDENANGLTSYGSHKDFKDTKLDNDEVTAMIREAILRREPGDSIIRDEDRDDSEPRTPAPEGLHIDDRTCHLCWEESRYPGRHIAQKHLKKPLYECPVCEGFGSYEGCTVMKHIHKVHPDCPDAQPISNLERYADEIRDLQNRCFPNRPMKLVRPKESTRPRERHHCKMCGTQVAQSDRQRHVYHRHLQRTRIFECPLCNFASNYDVHRVKWHIKWMHKDDKELEPISHENEYRKEIDQLNEDCFPGWQHRRKPFWWLDNDDKKSEPADEAASDDQPIKHEDIDPDVDMVENGSSHVKEGTPSSTGNDLDDSNFDESPDGSQHGKDHVGQPMKRVSEWTCRLCLKEFKPTSNFLRHVAKDHLDMPLFQCAMCEWGAADAYEVKAHMVKVHNNADLDPISNLELNPEHVQQRFSECFPSRKMKPGTFDKKKESTMVSDETKVTCQECFQEMKTEDRQIHVYRHHLKEPRLYECPLCDFSHHACSSDVRAHIKFTHRDNADVLPRANLLQYSQQIAEWNDRCFPGWINRKLPASVMEDFNRCRLCDEDVRQTSRHIAEAHLMIQLHQCPLCEYGAPESRLVKRHLKNSHDELEMEPIANVVVRRADFSALHDKCFPGRPKRLSNITISDDGRRTKCKLCLSTISRKRRLTHTLEKHLSMPSYGCSACQFTHNWDDSAVANHIKTVHSKSSNAKASLLIDYRSQRIFLKMCRVVSFFLFSLPCWSE</sequence>
<evidence type="ECO:0000313" key="10">
    <source>
        <dbReference type="Proteomes" id="UP000024635"/>
    </source>
</evidence>
<evidence type="ECO:0000259" key="8">
    <source>
        <dbReference type="PROSITE" id="PS00028"/>
    </source>
</evidence>
<dbReference type="PROSITE" id="PS00028">
    <property type="entry name" value="ZINC_FINGER_C2H2_1"/>
    <property type="match status" value="1"/>
</dbReference>
<dbReference type="Gene3D" id="3.30.160.60">
    <property type="entry name" value="Classic Zinc Finger"/>
    <property type="match status" value="1"/>
</dbReference>
<proteinExistence type="predicted"/>
<comment type="subcellular location">
    <subcellularLocation>
        <location evidence="1">Nucleus</location>
    </subcellularLocation>
</comment>
<dbReference type="OrthoDB" id="3561125at2759"/>
<keyword evidence="10" id="KW-1185">Reference proteome</keyword>
<feature type="region of interest" description="Disordered" evidence="7">
    <location>
        <begin position="13"/>
        <end position="59"/>
    </location>
</feature>
<dbReference type="GO" id="GO:0008270">
    <property type="term" value="F:zinc ion binding"/>
    <property type="evidence" value="ECO:0007669"/>
    <property type="project" value="UniProtKB-KW"/>
</dbReference>
<name>A0A016UZE3_9BILA</name>
<feature type="region of interest" description="Disordered" evidence="7">
    <location>
        <begin position="382"/>
        <end position="406"/>
    </location>
</feature>
<feature type="compositionally biased region" description="Acidic residues" evidence="7">
    <location>
        <begin position="651"/>
        <end position="661"/>
    </location>
</feature>
<organism evidence="9 10">
    <name type="scientific">Ancylostoma ceylanicum</name>
    <dbReference type="NCBI Taxonomy" id="53326"/>
    <lineage>
        <taxon>Eukaryota</taxon>
        <taxon>Metazoa</taxon>
        <taxon>Ecdysozoa</taxon>
        <taxon>Nematoda</taxon>
        <taxon>Chromadorea</taxon>
        <taxon>Rhabditida</taxon>
        <taxon>Rhabditina</taxon>
        <taxon>Rhabditomorpha</taxon>
        <taxon>Strongyloidea</taxon>
        <taxon>Ancylostomatidae</taxon>
        <taxon>Ancylostomatinae</taxon>
        <taxon>Ancylostoma</taxon>
    </lineage>
</organism>
<dbReference type="Proteomes" id="UP000024635">
    <property type="component" value="Unassembled WGS sequence"/>
</dbReference>
<keyword evidence="3" id="KW-0677">Repeat</keyword>
<comment type="caution">
    <text evidence="9">The sequence shown here is derived from an EMBL/GenBank/DDBJ whole genome shotgun (WGS) entry which is preliminary data.</text>
</comment>
<dbReference type="SMART" id="SM00355">
    <property type="entry name" value="ZnF_C2H2"/>
    <property type="match status" value="12"/>
</dbReference>
<evidence type="ECO:0000256" key="6">
    <source>
        <dbReference type="ARBA" id="ARBA00023242"/>
    </source>
</evidence>
<protein>
    <recommendedName>
        <fullName evidence="8">C2H2-type domain-containing protein</fullName>
    </recommendedName>
</protein>
<accession>A0A016UZE3</accession>